<feature type="compositionally biased region" description="Basic and acidic residues" evidence="1">
    <location>
        <begin position="121"/>
        <end position="136"/>
    </location>
</feature>
<keyword evidence="3" id="KW-1185">Reference proteome</keyword>
<evidence type="ECO:0000313" key="3">
    <source>
        <dbReference type="Proteomes" id="UP000324222"/>
    </source>
</evidence>
<comment type="caution">
    <text evidence="2">The sequence shown here is derived from an EMBL/GenBank/DDBJ whole genome shotgun (WGS) entry which is preliminary data.</text>
</comment>
<feature type="region of interest" description="Disordered" evidence="1">
    <location>
        <begin position="200"/>
        <end position="221"/>
    </location>
</feature>
<dbReference type="Proteomes" id="UP000324222">
    <property type="component" value="Unassembled WGS sequence"/>
</dbReference>
<sequence length="247" mass="28511">MEKDDEVECPRRRDVEEEEEEEEEEPLFTPESYRRRGVYESKEEEEERFLFELLKLGLYRRWDVDSKEEIEDEEEEEREEWFLSKSVLYLSKTGSYRRRDVEEEDVDEEESSFLSGSFSRRSMEESKSGSYRRRDLEEEVEEPLSKSESYGSRGPSEDALRVLAETSSSRASCLVLSRCVSSTVSFEVGEESAGIEVRETAAGGGKVVEEEEVPNDPPPLPRLTVFLPEARAGMESSLVPWATPDRS</sequence>
<feature type="compositionally biased region" description="Acidic residues" evidence="1">
    <location>
        <begin position="16"/>
        <end position="26"/>
    </location>
</feature>
<accession>A0A5B7DJE5</accession>
<name>A0A5B7DJE5_PORTR</name>
<organism evidence="2 3">
    <name type="scientific">Portunus trituberculatus</name>
    <name type="common">Swimming crab</name>
    <name type="synonym">Neptunus trituberculatus</name>
    <dbReference type="NCBI Taxonomy" id="210409"/>
    <lineage>
        <taxon>Eukaryota</taxon>
        <taxon>Metazoa</taxon>
        <taxon>Ecdysozoa</taxon>
        <taxon>Arthropoda</taxon>
        <taxon>Crustacea</taxon>
        <taxon>Multicrustacea</taxon>
        <taxon>Malacostraca</taxon>
        <taxon>Eumalacostraca</taxon>
        <taxon>Eucarida</taxon>
        <taxon>Decapoda</taxon>
        <taxon>Pleocyemata</taxon>
        <taxon>Brachyura</taxon>
        <taxon>Eubrachyura</taxon>
        <taxon>Portunoidea</taxon>
        <taxon>Portunidae</taxon>
        <taxon>Portuninae</taxon>
        <taxon>Portunus</taxon>
    </lineage>
</organism>
<reference evidence="2 3" key="1">
    <citation type="submission" date="2019-05" db="EMBL/GenBank/DDBJ databases">
        <title>Another draft genome of Portunus trituberculatus and its Hox gene families provides insights of decapod evolution.</title>
        <authorList>
            <person name="Jeong J.-H."/>
            <person name="Song I."/>
            <person name="Kim S."/>
            <person name="Choi T."/>
            <person name="Kim D."/>
            <person name="Ryu S."/>
            <person name="Kim W."/>
        </authorList>
    </citation>
    <scope>NUCLEOTIDE SEQUENCE [LARGE SCALE GENOMIC DNA]</scope>
    <source>
        <tissue evidence="2">Muscle</tissue>
    </source>
</reference>
<feature type="compositionally biased region" description="Basic and acidic residues" evidence="1">
    <location>
        <begin position="32"/>
        <end position="41"/>
    </location>
</feature>
<gene>
    <name evidence="2" type="ORF">E2C01_014289</name>
</gene>
<feature type="region of interest" description="Disordered" evidence="1">
    <location>
        <begin position="1"/>
        <end position="45"/>
    </location>
</feature>
<dbReference type="AlphaFoldDB" id="A0A5B7DJE5"/>
<feature type="compositionally biased region" description="Basic and acidic residues" evidence="1">
    <location>
        <begin position="1"/>
        <end position="15"/>
    </location>
</feature>
<feature type="region of interest" description="Disordered" evidence="1">
    <location>
        <begin position="97"/>
        <end position="157"/>
    </location>
</feature>
<protein>
    <submittedName>
        <fullName evidence="2">Uncharacterized protein</fullName>
    </submittedName>
</protein>
<feature type="compositionally biased region" description="Acidic residues" evidence="1">
    <location>
        <begin position="102"/>
        <end position="111"/>
    </location>
</feature>
<evidence type="ECO:0000313" key="2">
    <source>
        <dbReference type="EMBL" id="MPC21307.1"/>
    </source>
</evidence>
<dbReference type="EMBL" id="VSRR010000963">
    <property type="protein sequence ID" value="MPC21307.1"/>
    <property type="molecule type" value="Genomic_DNA"/>
</dbReference>
<proteinExistence type="predicted"/>
<evidence type="ECO:0000256" key="1">
    <source>
        <dbReference type="SAM" id="MobiDB-lite"/>
    </source>
</evidence>